<keyword evidence="4" id="KW-1185">Reference proteome</keyword>
<dbReference type="Gene3D" id="1.25.40.10">
    <property type="entry name" value="Tetratricopeptide repeat domain"/>
    <property type="match status" value="2"/>
</dbReference>
<protein>
    <recommendedName>
        <fullName evidence="5">Pentacotripeptide-repeat region of PRORP domain-containing protein</fullName>
    </recommendedName>
</protein>
<gene>
    <name evidence="3" type="ORF">CU098_000817</name>
</gene>
<evidence type="ECO:0008006" key="5">
    <source>
        <dbReference type="Google" id="ProtNLM"/>
    </source>
</evidence>
<name>A0A367IVW0_RHIST</name>
<evidence type="ECO:0000313" key="3">
    <source>
        <dbReference type="EMBL" id="RCH81814.1"/>
    </source>
</evidence>
<dbReference type="InterPro" id="IPR002885">
    <property type="entry name" value="PPR_rpt"/>
</dbReference>
<evidence type="ECO:0000256" key="1">
    <source>
        <dbReference type="ARBA" id="ARBA00022737"/>
    </source>
</evidence>
<dbReference type="OrthoDB" id="185373at2759"/>
<reference evidence="3 4" key="1">
    <citation type="journal article" date="2018" name="G3 (Bethesda)">
        <title>Phylogenetic and Phylogenomic Definition of Rhizopus Species.</title>
        <authorList>
            <person name="Gryganskyi A.P."/>
            <person name="Golan J."/>
            <person name="Dolatabadi S."/>
            <person name="Mondo S."/>
            <person name="Robb S."/>
            <person name="Idnurm A."/>
            <person name="Muszewska A."/>
            <person name="Steczkiewicz K."/>
            <person name="Masonjones S."/>
            <person name="Liao H.L."/>
            <person name="Gajdeczka M.T."/>
            <person name="Anike F."/>
            <person name="Vuek A."/>
            <person name="Anishchenko I.M."/>
            <person name="Voigt K."/>
            <person name="de Hoog G.S."/>
            <person name="Smith M.E."/>
            <person name="Heitman J."/>
            <person name="Vilgalys R."/>
            <person name="Stajich J.E."/>
        </authorList>
    </citation>
    <scope>NUCLEOTIDE SEQUENCE [LARGE SCALE GENOMIC DNA]</scope>
    <source>
        <strain evidence="3 4">LSU 92-RS-03</strain>
    </source>
</reference>
<dbReference type="GO" id="GO:0031930">
    <property type="term" value="P:mitochondria-nucleus signaling pathway"/>
    <property type="evidence" value="ECO:0007669"/>
    <property type="project" value="TreeGrafter"/>
</dbReference>
<accession>A0A367IVW0</accession>
<sequence length="661" mass="76532">TRSPHQLAQLTRKDVEFFITRFTVNSDNLLSKRPMIEAYYILKELKEGRFIHVPFGNQEAERMICLAAELKWTDKTMALLKEFILEEKRPLTIRVFDAALELLAENQDVTEMEFWFDYITKQKLEITEATIRPFVMCYIDMGRPELAAAFIKKNKEKLAVKKLSKLYATYWQDTQQLLERTLNSFSSQAIAERKLHLARHIYKLKTKSGMNSYKSLKQLMPRCIHKKELRTAEIILNDTISLKDTRGAQLCSEYIINHYLSRFNVGQSLAIWDIMQQGGMDLNQQTTDSLLIQCAKAKYHVDVLRLYQRRQEIYPNPSLEVQVYAVRCMVFSKELVQAKILSKGLVESLPKMNKDLSMLAARSLLSLCAKSGDLGLFERTFKQIETLGLKLRHKSLTSLSACYVMRNNAKSAKIAFQNIVQHTSGPDVVDFNVLMRVVILEDKTMNHEKILEILKHMALVNIMPDETTMRTMLKYYEPESSVLPELYKKLLEMPLRGSDLVYLNNIAISKLLTRHDIQDIAGRFLFNDKGLILPGQRGRAIERDGITYKILLTACLQKFNHSSLAEKLIKDMLSRSIKPPRNLYESFIQALCKQKKISKARRYIENMEANTGEKPNQKTYTKLADALYDINKPELGKEVLTQHLAKDSFDRYIKRRLEGKI</sequence>
<organism evidence="3 4">
    <name type="scientific">Rhizopus stolonifer</name>
    <name type="common">Rhizopus nigricans</name>
    <dbReference type="NCBI Taxonomy" id="4846"/>
    <lineage>
        <taxon>Eukaryota</taxon>
        <taxon>Fungi</taxon>
        <taxon>Fungi incertae sedis</taxon>
        <taxon>Mucoromycota</taxon>
        <taxon>Mucoromycotina</taxon>
        <taxon>Mucoromycetes</taxon>
        <taxon>Mucorales</taxon>
        <taxon>Mucorineae</taxon>
        <taxon>Rhizopodaceae</taxon>
        <taxon>Rhizopus</taxon>
    </lineage>
</organism>
<dbReference type="STRING" id="4846.A0A367IVW0"/>
<dbReference type="InterPro" id="IPR011990">
    <property type="entry name" value="TPR-like_helical_dom_sf"/>
</dbReference>
<feature type="non-terminal residue" evidence="3">
    <location>
        <position position="1"/>
    </location>
</feature>
<dbReference type="AlphaFoldDB" id="A0A367IVW0"/>
<feature type="repeat" description="PPR" evidence="2">
    <location>
        <begin position="544"/>
        <end position="579"/>
    </location>
</feature>
<dbReference type="PROSITE" id="PS51375">
    <property type="entry name" value="PPR"/>
    <property type="match status" value="1"/>
</dbReference>
<dbReference type="NCBIfam" id="TIGR00756">
    <property type="entry name" value="PPR"/>
    <property type="match status" value="1"/>
</dbReference>
<evidence type="ECO:0000313" key="4">
    <source>
        <dbReference type="Proteomes" id="UP000253551"/>
    </source>
</evidence>
<comment type="caution">
    <text evidence="3">The sequence shown here is derived from an EMBL/GenBank/DDBJ whole genome shotgun (WGS) entry which is preliminary data.</text>
</comment>
<dbReference type="PANTHER" id="PTHR47936:SF1">
    <property type="entry name" value="PENTATRICOPEPTIDE REPEAT-CONTAINING PROTEIN GUN1, CHLOROPLASTIC"/>
    <property type="match status" value="1"/>
</dbReference>
<proteinExistence type="predicted"/>
<dbReference type="PANTHER" id="PTHR47936">
    <property type="entry name" value="PPR_LONG DOMAIN-CONTAINING PROTEIN"/>
    <property type="match status" value="1"/>
</dbReference>
<dbReference type="EMBL" id="PJQM01005352">
    <property type="protein sequence ID" value="RCH81814.1"/>
    <property type="molecule type" value="Genomic_DNA"/>
</dbReference>
<evidence type="ECO:0000256" key="2">
    <source>
        <dbReference type="PROSITE-ProRule" id="PRU00708"/>
    </source>
</evidence>
<keyword evidence="1" id="KW-0677">Repeat</keyword>
<dbReference type="Proteomes" id="UP000253551">
    <property type="component" value="Unassembled WGS sequence"/>
</dbReference>